<keyword evidence="5" id="KW-1185">Reference proteome</keyword>
<reference evidence="6" key="1">
    <citation type="submission" date="2025-08" db="UniProtKB">
        <authorList>
            <consortium name="RefSeq"/>
        </authorList>
    </citation>
    <scope>IDENTIFICATION</scope>
    <source>
        <tissue evidence="6">Muscle</tissue>
    </source>
</reference>
<keyword evidence="2" id="KW-0722">Serine protease inhibitor</keyword>
<evidence type="ECO:0000256" key="3">
    <source>
        <dbReference type="SAM" id="SignalP"/>
    </source>
</evidence>
<proteinExistence type="predicted"/>
<accession>A0ABM1SFA1</accession>
<feature type="signal peptide" evidence="3">
    <location>
        <begin position="1"/>
        <end position="18"/>
    </location>
</feature>
<feature type="chain" id="PRO_5047354683" evidence="3">
    <location>
        <begin position="19"/>
        <end position="84"/>
    </location>
</feature>
<dbReference type="SMART" id="SM00131">
    <property type="entry name" value="KU"/>
    <property type="match status" value="1"/>
</dbReference>
<dbReference type="Pfam" id="PF00014">
    <property type="entry name" value="Kunitz_BPTI"/>
    <property type="match status" value="1"/>
</dbReference>
<dbReference type="InterPro" id="IPR036880">
    <property type="entry name" value="Kunitz_BPTI_sf"/>
</dbReference>
<dbReference type="Gene3D" id="4.10.410.10">
    <property type="entry name" value="Pancreatic trypsin inhibitor Kunitz domain"/>
    <property type="match status" value="1"/>
</dbReference>
<keyword evidence="1" id="KW-0646">Protease inhibitor</keyword>
<dbReference type="PANTHER" id="PTHR10083">
    <property type="entry name" value="KUNITZ-TYPE PROTEASE INHIBITOR-RELATED"/>
    <property type="match status" value="1"/>
</dbReference>
<dbReference type="PROSITE" id="PS50279">
    <property type="entry name" value="BPTI_KUNITZ_2"/>
    <property type="match status" value="1"/>
</dbReference>
<dbReference type="PROSITE" id="PS00280">
    <property type="entry name" value="BPTI_KUNITZ_1"/>
    <property type="match status" value="1"/>
</dbReference>
<dbReference type="CDD" id="cd00109">
    <property type="entry name" value="Kunitz-type"/>
    <property type="match status" value="1"/>
</dbReference>
<gene>
    <name evidence="6" type="primary">LOC106460004</name>
</gene>
<dbReference type="SUPFAM" id="SSF57362">
    <property type="entry name" value="BPTI-like"/>
    <property type="match status" value="1"/>
</dbReference>
<evidence type="ECO:0000313" key="5">
    <source>
        <dbReference type="Proteomes" id="UP000694941"/>
    </source>
</evidence>
<dbReference type="GeneID" id="106460004"/>
<dbReference type="InterPro" id="IPR050098">
    <property type="entry name" value="TFPI/VKTCI-like"/>
</dbReference>
<dbReference type="Proteomes" id="UP000694941">
    <property type="component" value="Unplaced"/>
</dbReference>
<keyword evidence="3" id="KW-0732">Signal</keyword>
<dbReference type="PRINTS" id="PR00759">
    <property type="entry name" value="BASICPTASE"/>
</dbReference>
<dbReference type="InterPro" id="IPR002223">
    <property type="entry name" value="Kunitz_BPTI"/>
</dbReference>
<sequence length="84" mass="9476">MKYVILICLLGLTVQIYASKIHKSSRQSNNCDLEPETGPCGAYIPRFYFNKETETCEQFIYGGCGGNRNNFETIEECHEVCKGA</sequence>
<organism evidence="5 6">
    <name type="scientific">Limulus polyphemus</name>
    <name type="common">Atlantic horseshoe crab</name>
    <dbReference type="NCBI Taxonomy" id="6850"/>
    <lineage>
        <taxon>Eukaryota</taxon>
        <taxon>Metazoa</taxon>
        <taxon>Ecdysozoa</taxon>
        <taxon>Arthropoda</taxon>
        <taxon>Chelicerata</taxon>
        <taxon>Merostomata</taxon>
        <taxon>Xiphosura</taxon>
        <taxon>Limulidae</taxon>
        <taxon>Limulus</taxon>
    </lineage>
</organism>
<evidence type="ECO:0000259" key="4">
    <source>
        <dbReference type="PROSITE" id="PS50279"/>
    </source>
</evidence>
<evidence type="ECO:0000256" key="1">
    <source>
        <dbReference type="ARBA" id="ARBA00022690"/>
    </source>
</evidence>
<dbReference type="RefSeq" id="XP_022242306.1">
    <property type="nucleotide sequence ID" value="XM_022386598.1"/>
</dbReference>
<feature type="domain" description="BPTI/Kunitz inhibitor" evidence="4">
    <location>
        <begin position="31"/>
        <end position="81"/>
    </location>
</feature>
<protein>
    <submittedName>
        <fullName evidence="6">PI-actitoxin-Aeq3b-like</fullName>
    </submittedName>
</protein>
<evidence type="ECO:0000256" key="2">
    <source>
        <dbReference type="ARBA" id="ARBA00022900"/>
    </source>
</evidence>
<dbReference type="InterPro" id="IPR020901">
    <property type="entry name" value="Prtase_inh_Kunz-CS"/>
</dbReference>
<evidence type="ECO:0000313" key="6">
    <source>
        <dbReference type="RefSeq" id="XP_022242306.1"/>
    </source>
</evidence>
<name>A0ABM1SFA1_LIMPO</name>